<dbReference type="RefSeq" id="WP_254572191.1">
    <property type="nucleotide sequence ID" value="NZ_CP098502.1"/>
</dbReference>
<evidence type="ECO:0000256" key="1">
    <source>
        <dbReference type="SAM" id="MobiDB-lite"/>
    </source>
</evidence>
<dbReference type="PANTHER" id="PTHR34595:SF7">
    <property type="entry name" value="SLL1039 PROTEIN"/>
    <property type="match status" value="1"/>
</dbReference>
<dbReference type="Pfam" id="PF14403">
    <property type="entry name" value="CP_ATPgrasp_2"/>
    <property type="match status" value="1"/>
</dbReference>
<dbReference type="PIRSF" id="PIRSF005522">
    <property type="entry name" value="UCP005522"/>
    <property type="match status" value="1"/>
</dbReference>
<dbReference type="InterPro" id="IPR016450">
    <property type="entry name" value="UCP005522"/>
</dbReference>
<dbReference type="EMBL" id="CP098502">
    <property type="protein sequence ID" value="UTI65511.1"/>
    <property type="molecule type" value="Genomic_DNA"/>
</dbReference>
<dbReference type="Gene3D" id="3.30.1490.270">
    <property type="match status" value="1"/>
</dbReference>
<proteinExistence type="predicted"/>
<name>A0ABY5DU04_9ACTN</name>
<feature type="region of interest" description="Disordered" evidence="1">
    <location>
        <begin position="494"/>
        <end position="553"/>
    </location>
</feature>
<reference evidence="3 4" key="1">
    <citation type="submission" date="2022-06" db="EMBL/GenBank/DDBJ databases">
        <title>Paraconexibacter antarcticus.</title>
        <authorList>
            <person name="Kim C.S."/>
        </authorList>
    </citation>
    <scope>NUCLEOTIDE SEQUENCE [LARGE SCALE GENOMIC DNA]</scope>
    <source>
        <strain evidence="3 4">02-257</strain>
    </source>
</reference>
<evidence type="ECO:0000313" key="3">
    <source>
        <dbReference type="EMBL" id="UTI65511.1"/>
    </source>
</evidence>
<accession>A0ABY5DU04</accession>
<dbReference type="SUPFAM" id="SSF56059">
    <property type="entry name" value="Glutathione synthetase ATP-binding domain-like"/>
    <property type="match status" value="1"/>
</dbReference>
<evidence type="ECO:0000313" key="4">
    <source>
        <dbReference type="Proteomes" id="UP001056035"/>
    </source>
</evidence>
<dbReference type="InterPro" id="IPR051680">
    <property type="entry name" value="ATP-dep_Glu-Cys_Ligase-2"/>
</dbReference>
<gene>
    <name evidence="3" type="ORF">NBH00_04680</name>
</gene>
<organism evidence="3 4">
    <name type="scientific">Paraconexibacter antarcticus</name>
    <dbReference type="NCBI Taxonomy" id="2949664"/>
    <lineage>
        <taxon>Bacteria</taxon>
        <taxon>Bacillati</taxon>
        <taxon>Actinomycetota</taxon>
        <taxon>Thermoleophilia</taxon>
        <taxon>Solirubrobacterales</taxon>
        <taxon>Paraconexibacteraceae</taxon>
        <taxon>Paraconexibacter</taxon>
    </lineage>
</organism>
<sequence length="553" mass="60873">MPEPIIIREPTVYRPSPEFFDEVFAHGGMPRDYASPLVAELHRLGPEQLASAGRRRDAIFMQQGITFDATGEDGPVKDRPFPLDLVPRILPAEEWTHIKRGLAQRIRALNHFVDDVYHAREIVRAGIVPWKLIVSRSHFARAVHGIRPPGGVYCHVAGCDLVRDADGSWKVLEDNVRTPSGISYVLENRVAMTRLVPQLFQHYRVRPVDHYPQLLLAALRAVAPSTDEEATVVVWTPGSLNSAYFEHAFLARQMGVELVEASDLVVRDDVLYMRTTSGLERVHSVYRRLDDDFVDPLEFRPDSLLGVPGLVRAYRAGTVAIANAFGTGVADDKAIYHYVPEMIEYYLGEKPILDNVKTYLLSDPEQLAAVLPRLDQLVVKPTSESGGKGVFIGPATPAEELEALADVLRAQPEKWIAQEVVKLSTVPTAGVDGGLSARHVDLRPFAVFGETIKIVPGGLTRVAMVPGSMIVNSSRGGGSKDTWVLEDGMDNDRAEPTMAATLPPALPDLQYGSEWSGQQQQQQQSAEDPDIGRDVRAPCARTRSAKPSPLGEV</sequence>
<keyword evidence="4" id="KW-1185">Reference proteome</keyword>
<dbReference type="Proteomes" id="UP001056035">
    <property type="component" value="Chromosome"/>
</dbReference>
<evidence type="ECO:0000259" key="2">
    <source>
        <dbReference type="Pfam" id="PF14403"/>
    </source>
</evidence>
<dbReference type="Gene3D" id="3.40.50.11290">
    <property type="match status" value="1"/>
</dbReference>
<dbReference type="InterPro" id="IPR025841">
    <property type="entry name" value="CP_ATPgrasp_2"/>
</dbReference>
<protein>
    <submittedName>
        <fullName evidence="3">Circularly permuted type 2 ATP-grasp protein</fullName>
    </submittedName>
</protein>
<dbReference type="PANTHER" id="PTHR34595">
    <property type="entry name" value="BLR5612 PROTEIN"/>
    <property type="match status" value="1"/>
</dbReference>
<feature type="domain" description="Circularly permuted ATP-grasp type 2" evidence="2">
    <location>
        <begin position="87"/>
        <end position="463"/>
    </location>
</feature>